<dbReference type="GeneID" id="136811607"/>
<evidence type="ECO:0000256" key="3">
    <source>
        <dbReference type="ARBA" id="ARBA00022989"/>
    </source>
</evidence>
<evidence type="ECO:0000256" key="2">
    <source>
        <dbReference type="ARBA" id="ARBA00022692"/>
    </source>
</evidence>
<name>A0A7M5X9A1_9CNID</name>
<dbReference type="InterPro" id="IPR004031">
    <property type="entry name" value="PMP22/EMP/MP20/Claudin"/>
</dbReference>
<dbReference type="AlphaFoldDB" id="A0A7M5X9A1"/>
<feature type="transmembrane region" description="Helical" evidence="5">
    <location>
        <begin position="116"/>
        <end position="136"/>
    </location>
</feature>
<proteinExistence type="predicted"/>
<evidence type="ECO:0000256" key="4">
    <source>
        <dbReference type="ARBA" id="ARBA00023136"/>
    </source>
</evidence>
<keyword evidence="2 5" id="KW-0812">Transmembrane</keyword>
<comment type="subcellular location">
    <subcellularLocation>
        <location evidence="1">Membrane</location>
        <topology evidence="1">Multi-pass membrane protein</topology>
    </subcellularLocation>
</comment>
<dbReference type="RefSeq" id="XP_066924335.1">
    <property type="nucleotide sequence ID" value="XM_067068234.1"/>
</dbReference>
<accession>A0A7M5X9A1</accession>
<keyword evidence="3 5" id="KW-1133">Transmembrane helix</keyword>
<sequence length="179" mass="19183">MVEAKKVVVLIACVAVFVLLSASTGGVGWLHYEDVIAVDGLSNGASGDLSAGLFRFCFKAKTEARQSCKDVSDLIEVTVKRKVIQAFMILSVLASIAAVVCVILQMVTDKISPKLISWLIIDASTSALVGLAIYTHDHENDNSLNGVTFYYGWSYALGWVGAIIALIVGVVVRVAFELK</sequence>
<dbReference type="GO" id="GO:0005886">
    <property type="term" value="C:plasma membrane"/>
    <property type="evidence" value="ECO:0007669"/>
    <property type="project" value="TreeGrafter"/>
</dbReference>
<evidence type="ECO:0000256" key="5">
    <source>
        <dbReference type="SAM" id="Phobius"/>
    </source>
</evidence>
<dbReference type="Gene3D" id="1.20.140.150">
    <property type="match status" value="1"/>
</dbReference>
<keyword evidence="7" id="KW-1185">Reference proteome</keyword>
<protein>
    <submittedName>
        <fullName evidence="6">Uncharacterized protein</fullName>
    </submittedName>
</protein>
<feature type="transmembrane region" description="Helical" evidence="5">
    <location>
        <begin position="7"/>
        <end position="32"/>
    </location>
</feature>
<dbReference type="OrthoDB" id="8678517at2759"/>
<dbReference type="PANTHER" id="PTHR10671:SF104">
    <property type="entry name" value="CLAUDIN-LIKE IN CAENORHABDITIS"/>
    <property type="match status" value="1"/>
</dbReference>
<dbReference type="PANTHER" id="PTHR10671">
    <property type="entry name" value="EPITHELIAL MEMBRANE PROTEIN-RELATED"/>
    <property type="match status" value="1"/>
</dbReference>
<evidence type="ECO:0000313" key="6">
    <source>
        <dbReference type="EnsemblMetazoa" id="CLYHEMP019695.1"/>
    </source>
</evidence>
<evidence type="ECO:0000256" key="1">
    <source>
        <dbReference type="ARBA" id="ARBA00004141"/>
    </source>
</evidence>
<dbReference type="InterPro" id="IPR050579">
    <property type="entry name" value="PMP-22/EMP/MP20-like"/>
</dbReference>
<evidence type="ECO:0000313" key="7">
    <source>
        <dbReference type="Proteomes" id="UP000594262"/>
    </source>
</evidence>
<organism evidence="6 7">
    <name type="scientific">Clytia hemisphaerica</name>
    <dbReference type="NCBI Taxonomy" id="252671"/>
    <lineage>
        <taxon>Eukaryota</taxon>
        <taxon>Metazoa</taxon>
        <taxon>Cnidaria</taxon>
        <taxon>Hydrozoa</taxon>
        <taxon>Hydroidolina</taxon>
        <taxon>Leptothecata</taxon>
        <taxon>Obeliida</taxon>
        <taxon>Clytiidae</taxon>
        <taxon>Clytia</taxon>
    </lineage>
</organism>
<dbReference type="Proteomes" id="UP000594262">
    <property type="component" value="Unplaced"/>
</dbReference>
<feature type="transmembrane region" description="Helical" evidence="5">
    <location>
        <begin position="83"/>
        <end position="104"/>
    </location>
</feature>
<dbReference type="EnsemblMetazoa" id="CLYHEMT019695.1">
    <property type="protein sequence ID" value="CLYHEMP019695.1"/>
    <property type="gene ID" value="CLYHEMG019695"/>
</dbReference>
<dbReference type="Pfam" id="PF00822">
    <property type="entry name" value="PMP22_Claudin"/>
    <property type="match status" value="1"/>
</dbReference>
<keyword evidence="4 5" id="KW-0472">Membrane</keyword>
<feature type="transmembrane region" description="Helical" evidence="5">
    <location>
        <begin position="156"/>
        <end position="176"/>
    </location>
</feature>
<reference evidence="6" key="1">
    <citation type="submission" date="2021-01" db="UniProtKB">
        <authorList>
            <consortium name="EnsemblMetazoa"/>
        </authorList>
    </citation>
    <scope>IDENTIFICATION</scope>
</reference>